<proteinExistence type="predicted"/>
<feature type="transmembrane region" description="Helical" evidence="1">
    <location>
        <begin position="12"/>
        <end position="34"/>
    </location>
</feature>
<evidence type="ECO:0000256" key="1">
    <source>
        <dbReference type="SAM" id="Phobius"/>
    </source>
</evidence>
<comment type="caution">
    <text evidence="2">The sequence shown here is derived from an EMBL/GenBank/DDBJ whole genome shotgun (WGS) entry which is preliminary data.</text>
</comment>
<evidence type="ECO:0000313" key="2">
    <source>
        <dbReference type="EMBL" id="MDU0114274.1"/>
    </source>
</evidence>
<dbReference type="RefSeq" id="WP_315947898.1">
    <property type="nucleotide sequence ID" value="NZ_JAWCUA010000010.1"/>
</dbReference>
<dbReference type="Pfam" id="PF09919">
    <property type="entry name" value="DUF2149"/>
    <property type="match status" value="1"/>
</dbReference>
<protein>
    <submittedName>
        <fullName evidence="2">DUF2149 domain-containing protein</fullName>
    </submittedName>
</protein>
<evidence type="ECO:0000313" key="3">
    <source>
        <dbReference type="Proteomes" id="UP001257914"/>
    </source>
</evidence>
<keyword evidence="1" id="KW-0812">Transmembrane</keyword>
<sequence length="120" mass="12970">MKFLNEDEELNPIISAVNLVDVFLVIIAALLIAIAQNPLNTFNAENVTVIKNAGEPNMEVIVKEGKEIKQYKSNGAIGSGEGTKAGIAYKMADGSMVYVPNDDEKKALSNIRVSFNLLSN</sequence>
<gene>
    <name evidence="2" type="ORF">RT723_15000</name>
</gene>
<dbReference type="InterPro" id="IPR018676">
    <property type="entry name" value="DUF2149"/>
</dbReference>
<dbReference type="EMBL" id="JAWCUA010000010">
    <property type="protein sequence ID" value="MDU0114274.1"/>
    <property type="molecule type" value="Genomic_DNA"/>
</dbReference>
<dbReference type="Proteomes" id="UP001257914">
    <property type="component" value="Unassembled WGS sequence"/>
</dbReference>
<organism evidence="2 3">
    <name type="scientific">Psychrosphaera aquimarina</name>
    <dbReference type="NCBI Taxonomy" id="2044854"/>
    <lineage>
        <taxon>Bacteria</taxon>
        <taxon>Pseudomonadati</taxon>
        <taxon>Pseudomonadota</taxon>
        <taxon>Gammaproteobacteria</taxon>
        <taxon>Alteromonadales</taxon>
        <taxon>Pseudoalteromonadaceae</taxon>
        <taxon>Psychrosphaera</taxon>
    </lineage>
</organism>
<reference evidence="2 3" key="1">
    <citation type="submission" date="2023-10" db="EMBL/GenBank/DDBJ databases">
        <title>Psychrosphaera aquimaarina strain SW33 isolated from seawater.</title>
        <authorList>
            <person name="Bayburt H."/>
            <person name="Kim J.M."/>
            <person name="Choi B.J."/>
            <person name="Jeon C.O."/>
        </authorList>
    </citation>
    <scope>NUCLEOTIDE SEQUENCE [LARGE SCALE GENOMIC DNA]</scope>
    <source>
        <strain evidence="2 3">KCTC 52743</strain>
    </source>
</reference>
<name>A0ABU3R3N1_9GAMM</name>
<keyword evidence="3" id="KW-1185">Reference proteome</keyword>
<keyword evidence="1" id="KW-0472">Membrane</keyword>
<keyword evidence="1" id="KW-1133">Transmembrane helix</keyword>
<accession>A0ABU3R3N1</accession>